<name>A0A195BQK6_9HYME</name>
<dbReference type="AlphaFoldDB" id="A0A195BQK6"/>
<feature type="region of interest" description="Disordered" evidence="1">
    <location>
        <begin position="51"/>
        <end position="80"/>
    </location>
</feature>
<evidence type="ECO:0000256" key="1">
    <source>
        <dbReference type="SAM" id="MobiDB-lite"/>
    </source>
</evidence>
<protein>
    <submittedName>
        <fullName evidence="2">Uncharacterized protein</fullName>
    </submittedName>
</protein>
<proteinExistence type="predicted"/>
<feature type="region of interest" description="Disordered" evidence="1">
    <location>
        <begin position="1"/>
        <end position="26"/>
    </location>
</feature>
<evidence type="ECO:0000313" key="3">
    <source>
        <dbReference type="Proteomes" id="UP000078540"/>
    </source>
</evidence>
<dbReference type="Proteomes" id="UP000078540">
    <property type="component" value="Unassembled WGS sequence"/>
</dbReference>
<accession>A0A195BQK6</accession>
<sequence length="80" mass="9688">MRRRNRRQEDESNARAEKINEVTSKRDREQFKVKERRKDIIKNQKVGLTIETNTRGIERNYGTKSRNTEREKTVPNKQNE</sequence>
<dbReference type="EMBL" id="KQ976424">
    <property type="protein sequence ID" value="KYM88418.1"/>
    <property type="molecule type" value="Genomic_DNA"/>
</dbReference>
<keyword evidence="3" id="KW-1185">Reference proteome</keyword>
<evidence type="ECO:0000313" key="2">
    <source>
        <dbReference type="EMBL" id="KYM88418.1"/>
    </source>
</evidence>
<reference evidence="2 3" key="1">
    <citation type="submission" date="2015-09" db="EMBL/GenBank/DDBJ databases">
        <title>Atta colombica WGS genome.</title>
        <authorList>
            <person name="Nygaard S."/>
            <person name="Hu H."/>
            <person name="Boomsma J."/>
            <person name="Zhang G."/>
        </authorList>
    </citation>
    <scope>NUCLEOTIDE SEQUENCE [LARGE SCALE GENOMIC DNA]</scope>
    <source>
        <strain evidence="2">Treedump-2</strain>
        <tissue evidence="2">Whole body</tissue>
    </source>
</reference>
<feature type="compositionally biased region" description="Basic and acidic residues" evidence="1">
    <location>
        <begin position="66"/>
        <end position="80"/>
    </location>
</feature>
<gene>
    <name evidence="2" type="ORF">ALC53_02901</name>
</gene>
<organism evidence="2 3">
    <name type="scientific">Atta colombica</name>
    <dbReference type="NCBI Taxonomy" id="520822"/>
    <lineage>
        <taxon>Eukaryota</taxon>
        <taxon>Metazoa</taxon>
        <taxon>Ecdysozoa</taxon>
        <taxon>Arthropoda</taxon>
        <taxon>Hexapoda</taxon>
        <taxon>Insecta</taxon>
        <taxon>Pterygota</taxon>
        <taxon>Neoptera</taxon>
        <taxon>Endopterygota</taxon>
        <taxon>Hymenoptera</taxon>
        <taxon>Apocrita</taxon>
        <taxon>Aculeata</taxon>
        <taxon>Formicoidea</taxon>
        <taxon>Formicidae</taxon>
        <taxon>Myrmicinae</taxon>
        <taxon>Atta</taxon>
    </lineage>
</organism>
<feature type="compositionally biased region" description="Basic and acidic residues" evidence="1">
    <location>
        <begin position="7"/>
        <end position="26"/>
    </location>
</feature>